<dbReference type="GO" id="GO:0009279">
    <property type="term" value="C:cell outer membrane"/>
    <property type="evidence" value="ECO:0007669"/>
    <property type="project" value="TreeGrafter"/>
</dbReference>
<dbReference type="Pfam" id="PF13953">
    <property type="entry name" value="PapC_C"/>
    <property type="match status" value="1"/>
</dbReference>
<protein>
    <recommendedName>
        <fullName evidence="2">PapC-like C-terminal domain-containing protein</fullName>
    </recommendedName>
</protein>
<feature type="domain" description="PapC-like C-terminal" evidence="2">
    <location>
        <begin position="47"/>
        <end position="108"/>
    </location>
</feature>
<dbReference type="RefSeq" id="WP_315901828.1">
    <property type="nucleotide sequence ID" value="NZ_JACNYO010000053.1"/>
</dbReference>
<name>A0AAW3WXE5_SERFO</name>
<evidence type="ECO:0000313" key="3">
    <source>
        <dbReference type="EMBL" id="MBC3215674.1"/>
    </source>
</evidence>
<dbReference type="EMBL" id="JACNYO010000053">
    <property type="protein sequence ID" value="MBC3215674.1"/>
    <property type="molecule type" value="Genomic_DNA"/>
</dbReference>
<dbReference type="PANTHER" id="PTHR30451:SF20">
    <property type="entry name" value="FIMBRIAE USHER"/>
    <property type="match status" value="1"/>
</dbReference>
<sequence length="152" mass="16045">QMNDITIDPKGTASDVELDNTSQKVAPYSGAVVKVKYATKHGTPILVNATYQGEPVPFGADIFDSKGNSVGSVGQGGQLYARVAEDRGQLRVKWGEGREMQCAVSYVLMPVAKGQKQSQIQQFNSACSPNDAPVPGNKILANASMDTPAGES</sequence>
<dbReference type="InterPro" id="IPR043142">
    <property type="entry name" value="PapC-like_C_sf"/>
</dbReference>
<dbReference type="GO" id="GO:0015473">
    <property type="term" value="F:fimbrial usher porin activity"/>
    <property type="evidence" value="ECO:0007669"/>
    <property type="project" value="InterPro"/>
</dbReference>
<dbReference type="AlphaFoldDB" id="A0AAW3WXE5"/>
<proteinExistence type="predicted"/>
<feature type="region of interest" description="Disordered" evidence="1">
    <location>
        <begin position="125"/>
        <end position="152"/>
    </location>
</feature>
<dbReference type="GO" id="GO:0009297">
    <property type="term" value="P:pilus assembly"/>
    <property type="evidence" value="ECO:0007669"/>
    <property type="project" value="InterPro"/>
</dbReference>
<dbReference type="Proteomes" id="UP000659084">
    <property type="component" value="Unassembled WGS sequence"/>
</dbReference>
<organism evidence="3 4">
    <name type="scientific">Serratia fonticola</name>
    <dbReference type="NCBI Taxonomy" id="47917"/>
    <lineage>
        <taxon>Bacteria</taxon>
        <taxon>Pseudomonadati</taxon>
        <taxon>Pseudomonadota</taxon>
        <taxon>Gammaproteobacteria</taxon>
        <taxon>Enterobacterales</taxon>
        <taxon>Yersiniaceae</taxon>
        <taxon>Serratia</taxon>
    </lineage>
</organism>
<dbReference type="Gene3D" id="2.60.40.2610">
    <property type="entry name" value="Outer membrane usher protein FimD, plug domain"/>
    <property type="match status" value="1"/>
</dbReference>
<comment type="caution">
    <text evidence="3">The sequence shown here is derived from an EMBL/GenBank/DDBJ whole genome shotgun (WGS) entry which is preliminary data.</text>
</comment>
<dbReference type="InterPro" id="IPR025949">
    <property type="entry name" value="PapC-like_C"/>
</dbReference>
<dbReference type="InterPro" id="IPR042186">
    <property type="entry name" value="FimD_plug_dom"/>
</dbReference>
<feature type="non-terminal residue" evidence="3">
    <location>
        <position position="1"/>
    </location>
</feature>
<evidence type="ECO:0000259" key="2">
    <source>
        <dbReference type="Pfam" id="PF13953"/>
    </source>
</evidence>
<reference evidence="3" key="1">
    <citation type="submission" date="2020-08" db="EMBL/GenBank/DDBJ databases">
        <title>Food and environmental bacterial isolates.</title>
        <authorList>
            <person name="Richter L."/>
            <person name="Du Plessis E.M."/>
            <person name="Duvenage S."/>
            <person name="Allam M."/>
            <person name="Korsten L."/>
        </authorList>
    </citation>
    <scope>NUCLEOTIDE SEQUENCE</scope>
    <source>
        <strain evidence="3">UPMP2127</strain>
    </source>
</reference>
<gene>
    <name evidence="3" type="ORF">H8J20_26430</name>
</gene>
<evidence type="ECO:0000313" key="4">
    <source>
        <dbReference type="Proteomes" id="UP000659084"/>
    </source>
</evidence>
<dbReference type="InterPro" id="IPR000015">
    <property type="entry name" value="Fimb_usher"/>
</dbReference>
<dbReference type="PANTHER" id="PTHR30451">
    <property type="entry name" value="OUTER MEMBRANE USHER PROTEIN"/>
    <property type="match status" value="1"/>
</dbReference>
<evidence type="ECO:0000256" key="1">
    <source>
        <dbReference type="SAM" id="MobiDB-lite"/>
    </source>
</evidence>
<accession>A0AAW3WXE5</accession>
<dbReference type="Gene3D" id="2.60.40.2070">
    <property type="match status" value="1"/>
</dbReference>